<sequence length="109" mass="11914">MEFLRNLPVDHPEELAGLIEIRPGRVVSMALSRSEHCQMTLLAFGDGESVSEERYFGDTLYYVLEGSMPVYQEDKETVLRAGACMAVPAGVTHAIGGAGPFKLLQITVQ</sequence>
<dbReference type="Pfam" id="PF07883">
    <property type="entry name" value="Cupin_2"/>
    <property type="match status" value="1"/>
</dbReference>
<dbReference type="Proteomes" id="UP000760668">
    <property type="component" value="Unassembled WGS sequence"/>
</dbReference>
<dbReference type="AlphaFoldDB" id="A0A921MKR5"/>
<dbReference type="Gene3D" id="2.60.120.10">
    <property type="entry name" value="Jelly Rolls"/>
    <property type="match status" value="1"/>
</dbReference>
<comment type="caution">
    <text evidence="2">The sequence shown here is derived from an EMBL/GenBank/DDBJ whole genome shotgun (WGS) entry which is preliminary data.</text>
</comment>
<organism evidence="2 3">
    <name type="scientific">Pseudoflavonifractor capillosus</name>
    <dbReference type="NCBI Taxonomy" id="106588"/>
    <lineage>
        <taxon>Bacteria</taxon>
        <taxon>Bacillati</taxon>
        <taxon>Bacillota</taxon>
        <taxon>Clostridia</taxon>
        <taxon>Eubacteriales</taxon>
        <taxon>Oscillospiraceae</taxon>
        <taxon>Pseudoflavonifractor</taxon>
    </lineage>
</organism>
<evidence type="ECO:0000313" key="2">
    <source>
        <dbReference type="EMBL" id="HJG85676.1"/>
    </source>
</evidence>
<dbReference type="CDD" id="cd06983">
    <property type="entry name" value="cupin_dsy2733"/>
    <property type="match status" value="1"/>
</dbReference>
<feature type="domain" description="Cyclic nucleotide-binding" evidence="1">
    <location>
        <begin position="44"/>
        <end position="79"/>
    </location>
</feature>
<dbReference type="SUPFAM" id="SSF51182">
    <property type="entry name" value="RmlC-like cupins"/>
    <property type="match status" value="1"/>
</dbReference>
<name>A0A921MKR5_9FIRM</name>
<dbReference type="InterPro" id="IPR000595">
    <property type="entry name" value="cNMP-bd_dom"/>
</dbReference>
<accession>A0A921MKR5</accession>
<evidence type="ECO:0000313" key="3">
    <source>
        <dbReference type="Proteomes" id="UP000760668"/>
    </source>
</evidence>
<dbReference type="InterPro" id="IPR014710">
    <property type="entry name" value="RmlC-like_jellyroll"/>
</dbReference>
<dbReference type="InterPro" id="IPR011051">
    <property type="entry name" value="RmlC_Cupin_sf"/>
</dbReference>
<dbReference type="RefSeq" id="WP_304247328.1">
    <property type="nucleotide sequence ID" value="NZ_DYUC01000012.1"/>
</dbReference>
<reference evidence="2" key="2">
    <citation type="submission" date="2021-09" db="EMBL/GenBank/DDBJ databases">
        <authorList>
            <person name="Gilroy R."/>
        </authorList>
    </citation>
    <scope>NUCLEOTIDE SEQUENCE</scope>
    <source>
        <strain evidence="2">CHK179-5677</strain>
    </source>
</reference>
<dbReference type="EMBL" id="DYUC01000012">
    <property type="protein sequence ID" value="HJG85676.1"/>
    <property type="molecule type" value="Genomic_DNA"/>
</dbReference>
<dbReference type="InterPro" id="IPR013096">
    <property type="entry name" value="Cupin_2"/>
</dbReference>
<evidence type="ECO:0000259" key="1">
    <source>
        <dbReference type="PROSITE" id="PS50042"/>
    </source>
</evidence>
<gene>
    <name evidence="2" type="ORF">K8V01_01395</name>
</gene>
<dbReference type="PROSITE" id="PS50042">
    <property type="entry name" value="CNMP_BINDING_3"/>
    <property type="match status" value="1"/>
</dbReference>
<reference evidence="2" key="1">
    <citation type="journal article" date="2021" name="PeerJ">
        <title>Extensive microbial diversity within the chicken gut microbiome revealed by metagenomics and culture.</title>
        <authorList>
            <person name="Gilroy R."/>
            <person name="Ravi A."/>
            <person name="Getino M."/>
            <person name="Pursley I."/>
            <person name="Horton D.L."/>
            <person name="Alikhan N.F."/>
            <person name="Baker D."/>
            <person name="Gharbi K."/>
            <person name="Hall N."/>
            <person name="Watson M."/>
            <person name="Adriaenssens E.M."/>
            <person name="Foster-Nyarko E."/>
            <person name="Jarju S."/>
            <person name="Secka A."/>
            <person name="Antonio M."/>
            <person name="Oren A."/>
            <person name="Chaudhuri R.R."/>
            <person name="La Ragione R."/>
            <person name="Hildebrand F."/>
            <person name="Pallen M.J."/>
        </authorList>
    </citation>
    <scope>NUCLEOTIDE SEQUENCE</scope>
    <source>
        <strain evidence="2">CHK179-5677</strain>
    </source>
</reference>
<proteinExistence type="predicted"/>
<protein>
    <submittedName>
        <fullName evidence="2">Cupin domain-containing protein</fullName>
    </submittedName>
</protein>